<reference evidence="1 2" key="1">
    <citation type="submission" date="2019-03" db="EMBL/GenBank/DDBJ databases">
        <title>Genomic Encyclopedia of Type Strains, Phase III (KMG-III): the genomes of soil and plant-associated and newly described type strains.</title>
        <authorList>
            <person name="Whitman W."/>
        </authorList>
    </citation>
    <scope>NUCLEOTIDE SEQUENCE [LARGE SCALE GENOMIC DNA]</scope>
    <source>
        <strain evidence="1 2">VKM Ac-2573</strain>
    </source>
</reference>
<organism evidence="1 2">
    <name type="scientific">Kribbella pratensis</name>
    <dbReference type="NCBI Taxonomy" id="2512112"/>
    <lineage>
        <taxon>Bacteria</taxon>
        <taxon>Bacillati</taxon>
        <taxon>Actinomycetota</taxon>
        <taxon>Actinomycetes</taxon>
        <taxon>Propionibacteriales</taxon>
        <taxon>Kribbellaceae</taxon>
        <taxon>Kribbella</taxon>
    </lineage>
</organism>
<dbReference type="RefSeq" id="WP_134105523.1">
    <property type="nucleotide sequence ID" value="NZ_SODP01000002.1"/>
</dbReference>
<protein>
    <submittedName>
        <fullName evidence="1">Uncharacterized protein</fullName>
    </submittedName>
</protein>
<evidence type="ECO:0000313" key="1">
    <source>
        <dbReference type="EMBL" id="TDW70318.1"/>
    </source>
</evidence>
<sequence>MQFITIGKPPDYLRLTAVRQPPDGAPEFVPRHRRRYLDAELRGRDVTAKVRLDLFDEYGGLVQFLDQVAAHWHDMDNWSMAWGRGNPLRLEVIRGPRPALGPDHLIVHIKLHHGGQRFWTLETSLILSPEEFEAIARDAHRLTD</sequence>
<proteinExistence type="predicted"/>
<evidence type="ECO:0000313" key="2">
    <source>
        <dbReference type="Proteomes" id="UP000295146"/>
    </source>
</evidence>
<dbReference type="AlphaFoldDB" id="A0A4R8C3D0"/>
<gene>
    <name evidence="1" type="ORF">EV653_4360</name>
</gene>
<comment type="caution">
    <text evidence="1">The sequence shown here is derived from an EMBL/GenBank/DDBJ whole genome shotgun (WGS) entry which is preliminary data.</text>
</comment>
<accession>A0A4R8C3D0</accession>
<dbReference type="Proteomes" id="UP000295146">
    <property type="component" value="Unassembled WGS sequence"/>
</dbReference>
<dbReference type="OrthoDB" id="3821868at2"/>
<name>A0A4R8C3D0_9ACTN</name>
<keyword evidence="2" id="KW-1185">Reference proteome</keyword>
<dbReference type="EMBL" id="SODP01000002">
    <property type="protein sequence ID" value="TDW70318.1"/>
    <property type="molecule type" value="Genomic_DNA"/>
</dbReference>